<dbReference type="Proteomes" id="UP000182783">
    <property type="component" value="Unassembled WGS sequence"/>
</dbReference>
<dbReference type="CDD" id="cd02440">
    <property type="entry name" value="AdoMet_MTases"/>
    <property type="match status" value="1"/>
</dbReference>
<dbReference type="SUPFAM" id="SSF53335">
    <property type="entry name" value="S-adenosyl-L-methionine-dependent methyltransferases"/>
    <property type="match status" value="1"/>
</dbReference>
<accession>A0A1G9K4L7</accession>
<dbReference type="InterPro" id="IPR013216">
    <property type="entry name" value="Methyltransf_11"/>
</dbReference>
<organism evidence="2 3">
    <name type="scientific">Paenibacillus jilunlii</name>
    <dbReference type="NCBI Taxonomy" id="682956"/>
    <lineage>
        <taxon>Bacteria</taxon>
        <taxon>Bacillati</taxon>
        <taxon>Bacillota</taxon>
        <taxon>Bacilli</taxon>
        <taxon>Bacillales</taxon>
        <taxon>Paenibacillaceae</taxon>
        <taxon>Paenibacillus</taxon>
    </lineage>
</organism>
<dbReference type="EMBL" id="FNGM01000003">
    <property type="protein sequence ID" value="SDL44592.1"/>
    <property type="molecule type" value="Genomic_DNA"/>
</dbReference>
<reference evidence="2 3" key="1">
    <citation type="submission" date="2016-10" db="EMBL/GenBank/DDBJ databases">
        <authorList>
            <person name="de Groot N.N."/>
        </authorList>
    </citation>
    <scope>NUCLEOTIDE SEQUENCE [LARGE SCALE GENOMIC DNA]</scope>
    <source>
        <strain evidence="2 3">CGMCC 1.10239</strain>
    </source>
</reference>
<dbReference type="GO" id="GO:0032259">
    <property type="term" value="P:methylation"/>
    <property type="evidence" value="ECO:0007669"/>
    <property type="project" value="UniProtKB-KW"/>
</dbReference>
<keyword evidence="2" id="KW-0808">Transferase</keyword>
<dbReference type="InterPro" id="IPR029063">
    <property type="entry name" value="SAM-dependent_MTases_sf"/>
</dbReference>
<dbReference type="AlphaFoldDB" id="A0A1G9K4L7"/>
<evidence type="ECO:0000259" key="1">
    <source>
        <dbReference type="Pfam" id="PF08241"/>
    </source>
</evidence>
<dbReference type="RefSeq" id="WP_062528456.1">
    <property type="nucleotide sequence ID" value="NZ_CP048429.1"/>
</dbReference>
<name>A0A1G9K4L7_9BACL</name>
<keyword evidence="2" id="KW-0489">Methyltransferase</keyword>
<dbReference type="Pfam" id="PF08241">
    <property type="entry name" value="Methyltransf_11"/>
    <property type="match status" value="1"/>
</dbReference>
<dbReference type="PANTHER" id="PTHR43861">
    <property type="entry name" value="TRANS-ACONITATE 2-METHYLTRANSFERASE-RELATED"/>
    <property type="match status" value="1"/>
</dbReference>
<sequence length="239" mass="27787">MYLSPGLYHRFVRPQWFTNKYIHERIKSCFSIENKAVLDFGCGTGANCSICDADLYYGIDPDAKRVQFAKQLHPKHTFMVFDEKHIPIPDQTVDFVFIIAVLHHISNEQITGYLNEFSRVMKPEGTMIVIEPYLSPQHKLNNWFMKQYDNGEFIRSEDEYLQLFKRQQYEYQVIKKFRKGLLYNEIFFTAALKEKPIQKEAETFASIPADLFAHVAEQPAAGQMLGEEALAQAQQTNSL</sequence>
<proteinExistence type="predicted"/>
<dbReference type="Gene3D" id="3.40.50.150">
    <property type="entry name" value="Vaccinia Virus protein VP39"/>
    <property type="match status" value="1"/>
</dbReference>
<dbReference type="OrthoDB" id="9772751at2"/>
<dbReference type="GO" id="GO:0008757">
    <property type="term" value="F:S-adenosylmethionine-dependent methyltransferase activity"/>
    <property type="evidence" value="ECO:0007669"/>
    <property type="project" value="InterPro"/>
</dbReference>
<evidence type="ECO:0000313" key="2">
    <source>
        <dbReference type="EMBL" id="SDL44592.1"/>
    </source>
</evidence>
<feature type="domain" description="Methyltransferase type 11" evidence="1">
    <location>
        <begin position="38"/>
        <end position="129"/>
    </location>
</feature>
<evidence type="ECO:0000313" key="3">
    <source>
        <dbReference type="Proteomes" id="UP000182783"/>
    </source>
</evidence>
<gene>
    <name evidence="2" type="ORF">SAMN05216191_103111</name>
</gene>
<protein>
    <submittedName>
        <fullName evidence="2">2-polyprenyl-3-methyl-5-hydroxy-6-metoxy-1,4-benzoquinol methylase</fullName>
    </submittedName>
</protein>